<sequence length="304" mass="33620">MPSDDRDDLLRILEAHGQQFLSSFESGVLPGKRKFPEQDASTERKRRKVEDSRSDDSEADEEWNGFSDSTTEEEEGIDDEEPISDTRSPNHPNVIVFSDPTSKAASSSKIVSRAQEKAFMSSKVSKLTANDVSQKARAEDSDDEDDDEMTNAQNDALLHRLVHTQILSGSLNTELDLTPAQRRKALAGRVMEIAGGAKLGKGESAVRAKEHNKNTKRIREGLLAKQKERRQKELEEAKNMGNYHPALKQLFGEDSSAKPKQKRERGLKMGVGSFAGGVLRLSQSEIASVAGHARPQGKKGARRR</sequence>
<comment type="caution">
    <text evidence="1">The sequence shown here is derived from an EMBL/GenBank/DDBJ whole genome shotgun (WGS) entry which is preliminary data.</text>
</comment>
<gene>
    <name evidence="1" type="ORF">NM688_g91</name>
</gene>
<reference evidence="1" key="1">
    <citation type="submission" date="2022-07" db="EMBL/GenBank/DDBJ databases">
        <title>Genome Sequence of Phlebia brevispora.</title>
        <authorList>
            <person name="Buettner E."/>
        </authorList>
    </citation>
    <scope>NUCLEOTIDE SEQUENCE</scope>
    <source>
        <strain evidence="1">MPL23</strain>
    </source>
</reference>
<evidence type="ECO:0000313" key="1">
    <source>
        <dbReference type="EMBL" id="KAJ3559839.1"/>
    </source>
</evidence>
<keyword evidence="2" id="KW-1185">Reference proteome</keyword>
<evidence type="ECO:0000313" key="2">
    <source>
        <dbReference type="Proteomes" id="UP001148662"/>
    </source>
</evidence>
<dbReference type="Proteomes" id="UP001148662">
    <property type="component" value="Unassembled WGS sequence"/>
</dbReference>
<organism evidence="1 2">
    <name type="scientific">Phlebia brevispora</name>
    <dbReference type="NCBI Taxonomy" id="194682"/>
    <lineage>
        <taxon>Eukaryota</taxon>
        <taxon>Fungi</taxon>
        <taxon>Dikarya</taxon>
        <taxon>Basidiomycota</taxon>
        <taxon>Agaricomycotina</taxon>
        <taxon>Agaricomycetes</taxon>
        <taxon>Polyporales</taxon>
        <taxon>Meruliaceae</taxon>
        <taxon>Phlebia</taxon>
    </lineage>
</organism>
<accession>A0ACC1TG28</accession>
<name>A0ACC1TG28_9APHY</name>
<proteinExistence type="predicted"/>
<protein>
    <submittedName>
        <fullName evidence="1">Uncharacterized protein</fullName>
    </submittedName>
</protein>
<dbReference type="EMBL" id="JANHOG010000007">
    <property type="protein sequence ID" value="KAJ3559839.1"/>
    <property type="molecule type" value="Genomic_DNA"/>
</dbReference>